<dbReference type="Pfam" id="PF26422">
    <property type="entry name" value="Halo_JAB_MPN"/>
    <property type="match status" value="1"/>
</dbReference>
<name>A0A1H8R407_9EURY</name>
<protein>
    <recommendedName>
        <fullName evidence="4">Proteasome lid subunit RPN8/RPN11, contains Jab1/MPN metalloenzyme (JAMM) motif</fullName>
    </recommendedName>
</protein>
<proteinExistence type="predicted"/>
<evidence type="ECO:0000313" key="2">
    <source>
        <dbReference type="EMBL" id="SEO60653.1"/>
    </source>
</evidence>
<reference evidence="3" key="1">
    <citation type="submission" date="2016-10" db="EMBL/GenBank/DDBJ databases">
        <authorList>
            <person name="Varghese N."/>
            <person name="Submissions S."/>
        </authorList>
    </citation>
    <scope>NUCLEOTIDE SEQUENCE [LARGE SCALE GENOMIC DNA]</scope>
    <source>
        <strain evidence="3">IBRC-M 10043</strain>
    </source>
</reference>
<dbReference type="InterPro" id="IPR058877">
    <property type="entry name" value="JAB/MPN_dom-containing"/>
</dbReference>
<dbReference type="EMBL" id="FOCX01000015">
    <property type="protein sequence ID" value="SEO60653.1"/>
    <property type="molecule type" value="Genomic_DNA"/>
</dbReference>
<evidence type="ECO:0000256" key="1">
    <source>
        <dbReference type="SAM" id="MobiDB-lite"/>
    </source>
</evidence>
<dbReference type="RefSeq" id="WP_092661713.1">
    <property type="nucleotide sequence ID" value="NZ_FOCX01000015.1"/>
</dbReference>
<evidence type="ECO:0000313" key="3">
    <source>
        <dbReference type="Proteomes" id="UP000198775"/>
    </source>
</evidence>
<organism evidence="2 3">
    <name type="scientific">Halorientalis persicus</name>
    <dbReference type="NCBI Taxonomy" id="1367881"/>
    <lineage>
        <taxon>Archaea</taxon>
        <taxon>Methanobacteriati</taxon>
        <taxon>Methanobacteriota</taxon>
        <taxon>Stenosarchaea group</taxon>
        <taxon>Halobacteria</taxon>
        <taxon>Halobacteriales</taxon>
        <taxon>Haloarculaceae</taxon>
        <taxon>Halorientalis</taxon>
    </lineage>
</organism>
<sequence length="136" mass="14681">MVYITRGLAETLLRLGDDRDPESVTIRLSVLSAGELDGTDLPPETPVFTHFYMPEAGGSVGAVFGMDLGTPPGQTQGLFVSHPVGDLSISERDDLAEVVFVAVPPWDEESLAAFDRSGRRKEVEIVDAEPPEERVA</sequence>
<dbReference type="AlphaFoldDB" id="A0A1H8R407"/>
<feature type="region of interest" description="Disordered" evidence="1">
    <location>
        <begin position="116"/>
        <end position="136"/>
    </location>
</feature>
<keyword evidence="3" id="KW-1185">Reference proteome</keyword>
<accession>A0A1H8R407</accession>
<dbReference type="Proteomes" id="UP000198775">
    <property type="component" value="Unassembled WGS sequence"/>
</dbReference>
<dbReference type="OrthoDB" id="210127at2157"/>
<evidence type="ECO:0008006" key="4">
    <source>
        <dbReference type="Google" id="ProtNLM"/>
    </source>
</evidence>
<gene>
    <name evidence="2" type="ORF">SAMN05216388_101560</name>
</gene>